<evidence type="ECO:0000313" key="1">
    <source>
        <dbReference type="EMBL" id="OIJ14356.1"/>
    </source>
</evidence>
<dbReference type="EMBL" id="MLQR01000020">
    <property type="protein sequence ID" value="OIJ14356.1"/>
    <property type="molecule type" value="Genomic_DNA"/>
</dbReference>
<keyword evidence="2" id="KW-1185">Reference proteome</keyword>
<gene>
    <name evidence="1" type="ORF">BKP37_08390</name>
</gene>
<accession>A0A1S2LPQ3</accession>
<dbReference type="AlphaFoldDB" id="A0A1S2LPQ3"/>
<evidence type="ECO:0000313" key="2">
    <source>
        <dbReference type="Proteomes" id="UP000179524"/>
    </source>
</evidence>
<organism evidence="1 2">
    <name type="scientific">Anaerobacillus alkalilacustris</name>
    <dbReference type="NCBI Taxonomy" id="393763"/>
    <lineage>
        <taxon>Bacteria</taxon>
        <taxon>Bacillati</taxon>
        <taxon>Bacillota</taxon>
        <taxon>Bacilli</taxon>
        <taxon>Bacillales</taxon>
        <taxon>Bacillaceae</taxon>
        <taxon>Anaerobacillus</taxon>
    </lineage>
</organism>
<name>A0A1S2LPQ3_9BACI</name>
<dbReference type="RefSeq" id="WP_071309158.1">
    <property type="nucleotide sequence ID" value="NZ_MLQR01000020.1"/>
</dbReference>
<comment type="caution">
    <text evidence="1">The sequence shown here is derived from an EMBL/GenBank/DDBJ whole genome shotgun (WGS) entry which is preliminary data.</text>
</comment>
<dbReference type="Proteomes" id="UP000179524">
    <property type="component" value="Unassembled WGS sequence"/>
</dbReference>
<proteinExistence type="predicted"/>
<dbReference type="OrthoDB" id="2382331at2"/>
<sequence>MGKKKKVAPLTANQKYEYTMKMVTSKSCITCKRQCARGLAYIEKMNKPGAVGKGVPCILTKGKAYQ</sequence>
<reference evidence="1 2" key="1">
    <citation type="submission" date="2016-10" db="EMBL/GenBank/DDBJ databases">
        <title>Draft genome sequences of four alkaliphilic bacteria belonging to the Anaerobacillus genus.</title>
        <authorList>
            <person name="Bassil N.M."/>
            <person name="Lloyd J.R."/>
        </authorList>
    </citation>
    <scope>NUCLEOTIDE SEQUENCE [LARGE SCALE GENOMIC DNA]</scope>
    <source>
        <strain evidence="1 2">DSM 18345</strain>
    </source>
</reference>
<protein>
    <submittedName>
        <fullName evidence="1">Uncharacterized protein</fullName>
    </submittedName>
</protein>